<accession>A0A2N5NNW6</accession>
<reference evidence="12" key="2">
    <citation type="journal article" date="2020" name="Cell Host Microbe">
        <title>Functional and Genomic Variation between Human-Derived Isolates of Lachnospiraceae Reveals Inter- and Intra-Species Diversity.</title>
        <authorList>
            <person name="Sorbara M.T."/>
            <person name="Littmann E.R."/>
            <person name="Fontana E."/>
            <person name="Moody T.U."/>
            <person name="Kohout C.E."/>
            <person name="Gjonbalaj M."/>
            <person name="Eaton V."/>
            <person name="Seok R."/>
            <person name="Leiner I.M."/>
            <person name="Pamer E.G."/>
        </authorList>
    </citation>
    <scope>NUCLEOTIDE SEQUENCE</scope>
    <source>
        <strain evidence="13">MSK.11.9</strain>
        <strain evidence="12">MSK.22.53</strain>
    </source>
</reference>
<dbReference type="InterPro" id="IPR051461">
    <property type="entry name" value="UPF0750_membrane"/>
</dbReference>
<dbReference type="PANTHER" id="PTHR33545:SF5">
    <property type="entry name" value="UPF0750 MEMBRANE PROTEIN YITT"/>
    <property type="match status" value="1"/>
</dbReference>
<reference evidence="9" key="6">
    <citation type="submission" date="2023-01" db="EMBL/GenBank/DDBJ databases">
        <title>Human gut microbiome strain richness.</title>
        <authorList>
            <person name="Chen-Liaw A."/>
        </authorList>
    </citation>
    <scope>NUCLEOTIDE SEQUENCE</scope>
    <source>
        <strain evidence="10">1001217st1_A9_1001217B_191108</strain>
        <strain evidence="9">RTP21484st1_H11_RTP21484_190118</strain>
    </source>
</reference>
<feature type="transmembrane region" description="Helical" evidence="6">
    <location>
        <begin position="175"/>
        <end position="194"/>
    </location>
</feature>
<evidence type="ECO:0000313" key="12">
    <source>
        <dbReference type="EMBL" id="NSI17862.1"/>
    </source>
</evidence>
<feature type="transmembrane region" description="Helical" evidence="6">
    <location>
        <begin position="12"/>
        <end position="30"/>
    </location>
</feature>
<dbReference type="EMBL" id="QSSX01000001">
    <property type="protein sequence ID" value="RGM26421.1"/>
    <property type="molecule type" value="Genomic_DNA"/>
</dbReference>
<evidence type="ECO:0000313" key="13">
    <source>
        <dbReference type="EMBL" id="NSI63700.1"/>
    </source>
</evidence>
<dbReference type="CDD" id="cd16380">
    <property type="entry name" value="YitT_C"/>
    <property type="match status" value="1"/>
</dbReference>
<evidence type="ECO:0000256" key="1">
    <source>
        <dbReference type="ARBA" id="ARBA00004651"/>
    </source>
</evidence>
<dbReference type="EMBL" id="JAJBOM010000001">
    <property type="protein sequence ID" value="MCB5617826.1"/>
    <property type="molecule type" value="Genomic_DNA"/>
</dbReference>
<evidence type="ECO:0000313" key="8">
    <source>
        <dbReference type="EMBL" id="MCB5617826.1"/>
    </source>
</evidence>
<evidence type="ECO:0000313" key="14">
    <source>
        <dbReference type="EMBL" id="RGM26421.1"/>
    </source>
</evidence>
<dbReference type="STRING" id="33038.GCA_900067245_00727"/>
<dbReference type="Proteomes" id="UP000285697">
    <property type="component" value="Unassembled WGS sequence"/>
</dbReference>
<dbReference type="Gene3D" id="3.30.70.120">
    <property type="match status" value="1"/>
</dbReference>
<proteinExistence type="predicted"/>
<evidence type="ECO:0000313" key="11">
    <source>
        <dbReference type="EMBL" id="MDE1202043.1"/>
    </source>
</evidence>
<evidence type="ECO:0000313" key="21">
    <source>
        <dbReference type="Proteomes" id="UP000285697"/>
    </source>
</evidence>
<dbReference type="Proteomes" id="UP001297370">
    <property type="component" value="Unassembled WGS sequence"/>
</dbReference>
<dbReference type="InterPro" id="IPR019264">
    <property type="entry name" value="DUF2179"/>
</dbReference>
<evidence type="ECO:0000313" key="18">
    <source>
        <dbReference type="Proteomes" id="UP000260808"/>
    </source>
</evidence>
<dbReference type="PANTHER" id="PTHR33545">
    <property type="entry name" value="UPF0750 MEMBRANE PROTEIN YITT-RELATED"/>
    <property type="match status" value="1"/>
</dbReference>
<feature type="transmembrane region" description="Helical" evidence="6">
    <location>
        <begin position="147"/>
        <end position="169"/>
    </location>
</feature>
<evidence type="ECO:0000256" key="6">
    <source>
        <dbReference type="SAM" id="Phobius"/>
    </source>
</evidence>
<feature type="transmembrane region" description="Helical" evidence="6">
    <location>
        <begin position="77"/>
        <end position="97"/>
    </location>
</feature>
<feature type="transmembrane region" description="Helical" evidence="6">
    <location>
        <begin position="109"/>
        <end position="127"/>
    </location>
</feature>
<dbReference type="InterPro" id="IPR015867">
    <property type="entry name" value="N-reg_PII/ATP_PRibTrfase_C"/>
</dbReference>
<feature type="domain" description="DUF2179" evidence="7">
    <location>
        <begin position="222"/>
        <end position="276"/>
    </location>
</feature>
<evidence type="ECO:0000313" key="15">
    <source>
        <dbReference type="EMBL" id="RGT41152.1"/>
    </source>
</evidence>
<reference evidence="18 19" key="1">
    <citation type="submission" date="2018-08" db="EMBL/GenBank/DDBJ databases">
        <title>A genome reference for cultivated species of the human gut microbiota.</title>
        <authorList>
            <person name="Zou Y."/>
            <person name="Xue W."/>
            <person name="Luo G."/>
        </authorList>
    </citation>
    <scope>NUCLEOTIDE SEQUENCE [LARGE SCALE GENOMIC DNA]</scope>
    <source>
        <strain evidence="15 19">AF19-16AC</strain>
        <strain evidence="17 20">AF33-12</strain>
        <strain evidence="16 21">AM22-7AC</strain>
        <strain evidence="14 18">TF01-20-2</strain>
    </source>
</reference>
<dbReference type="Proteomes" id="UP001212160">
    <property type="component" value="Unassembled WGS sequence"/>
</dbReference>
<evidence type="ECO:0000313" key="22">
    <source>
        <dbReference type="Proteomes" id="UP001149331"/>
    </source>
</evidence>
<evidence type="ECO:0000313" key="20">
    <source>
        <dbReference type="Proteomes" id="UP000285610"/>
    </source>
</evidence>
<keyword evidence="2" id="KW-1003">Cell membrane</keyword>
<gene>
    <name evidence="16" type="ORF">DW270_07865</name>
    <name evidence="15" type="ORF">DWX36_02370</name>
    <name evidence="17" type="ORF">DWZ50_03150</name>
    <name evidence="14" type="ORF">DXC31_00780</name>
    <name evidence="12" type="ORF">G4958_00525</name>
    <name evidence="13" type="ORF">G4981_00040</name>
    <name evidence="8" type="ORF">LIQ08_01405</name>
    <name evidence="11" type="ORF">O4N78_00350</name>
    <name evidence="10" type="ORF">PNU63_00330</name>
    <name evidence="9" type="ORF">PNW85_00550</name>
</gene>
<dbReference type="RefSeq" id="WP_064786574.1">
    <property type="nucleotide sequence ID" value="NZ_CAXUME010000001.1"/>
</dbReference>
<evidence type="ECO:0000256" key="2">
    <source>
        <dbReference type="ARBA" id="ARBA00022475"/>
    </source>
</evidence>
<dbReference type="EMBL" id="JAQMLR010000001">
    <property type="protein sequence ID" value="MDB8737253.1"/>
    <property type="molecule type" value="Genomic_DNA"/>
</dbReference>
<dbReference type="AlphaFoldDB" id="A0A2N5NNW6"/>
<evidence type="ECO:0000313" key="19">
    <source>
        <dbReference type="Proteomes" id="UP000283834"/>
    </source>
</evidence>
<evidence type="ECO:0000313" key="17">
    <source>
        <dbReference type="EMBL" id="RHM80471.1"/>
    </source>
</evidence>
<reference evidence="8" key="4">
    <citation type="submission" date="2021-10" db="EMBL/GenBank/DDBJ databases">
        <title>Collection of gut derived symbiotic bacterial strains cultured from healthy donors.</title>
        <authorList>
            <person name="Lin H."/>
            <person name="Littmann E."/>
            <person name="Claire K."/>
            <person name="Pamer E."/>
        </authorList>
    </citation>
    <scope>NUCLEOTIDE SEQUENCE</scope>
    <source>
        <strain evidence="8">MSK.23.18</strain>
    </source>
</reference>
<reference evidence="11" key="5">
    <citation type="submission" date="2022-12" db="EMBL/GenBank/DDBJ databases">
        <title>Genome of R. gnavus strain RSHDN_120.</title>
        <authorList>
            <person name="Abdugheni R."/>
        </authorList>
    </citation>
    <scope>NUCLEOTIDE SEQUENCE</scope>
    <source>
        <strain evidence="11">RSHDN_120</strain>
    </source>
</reference>
<dbReference type="Proteomes" id="UP000283834">
    <property type="component" value="Unassembled WGS sequence"/>
</dbReference>
<dbReference type="Proteomes" id="UP000285610">
    <property type="component" value="Unassembled WGS sequence"/>
</dbReference>
<feature type="transmembrane region" description="Helical" evidence="6">
    <location>
        <begin position="50"/>
        <end position="70"/>
    </location>
</feature>
<dbReference type="EMBL" id="QRIA01000008">
    <property type="protein sequence ID" value="RHG19235.1"/>
    <property type="molecule type" value="Genomic_DNA"/>
</dbReference>
<keyword evidence="4 6" id="KW-1133">Transmembrane helix</keyword>
<dbReference type="Pfam" id="PF02588">
    <property type="entry name" value="YitT_membrane"/>
    <property type="match status" value="1"/>
</dbReference>
<dbReference type="InterPro" id="IPR003740">
    <property type="entry name" value="YitT"/>
</dbReference>
<name>A0A2N5NNW6_MEDGN</name>
<keyword evidence="5 6" id="KW-0472">Membrane</keyword>
<dbReference type="PIRSF" id="PIRSF006483">
    <property type="entry name" value="Membrane_protein_YitT"/>
    <property type="match status" value="1"/>
</dbReference>
<evidence type="ECO:0000259" key="7">
    <source>
        <dbReference type="Pfam" id="PF10035"/>
    </source>
</evidence>
<dbReference type="Proteomes" id="UP001211731">
    <property type="component" value="Unassembled WGS sequence"/>
</dbReference>
<evidence type="ECO:0000256" key="4">
    <source>
        <dbReference type="ARBA" id="ARBA00022989"/>
    </source>
</evidence>
<dbReference type="EMBL" id="QRQE01000005">
    <property type="protein sequence ID" value="RHM80471.1"/>
    <property type="molecule type" value="Genomic_DNA"/>
</dbReference>
<dbReference type="EMBL" id="JAAIRY010000001">
    <property type="protein sequence ID" value="NSI63700.1"/>
    <property type="molecule type" value="Genomic_DNA"/>
</dbReference>
<dbReference type="EMBL" id="QRWQ01000002">
    <property type="protein sequence ID" value="RGT41152.1"/>
    <property type="molecule type" value="Genomic_DNA"/>
</dbReference>
<evidence type="ECO:0000313" key="16">
    <source>
        <dbReference type="EMBL" id="RHG19235.1"/>
    </source>
</evidence>
<protein>
    <submittedName>
        <fullName evidence="11">YitT family protein</fullName>
    </submittedName>
</protein>
<keyword evidence="3 6" id="KW-0812">Transmembrane</keyword>
<dbReference type="Pfam" id="PF10035">
    <property type="entry name" value="DUF2179"/>
    <property type="match status" value="1"/>
</dbReference>
<dbReference type="EMBL" id="JAAIRM010000001">
    <property type="protein sequence ID" value="NSI17862.1"/>
    <property type="molecule type" value="Genomic_DNA"/>
</dbReference>
<dbReference type="EMBL" id="JAPZEG010000001">
    <property type="protein sequence ID" value="MDE1202043.1"/>
    <property type="molecule type" value="Genomic_DNA"/>
</dbReference>
<dbReference type="Proteomes" id="UP001149331">
    <property type="component" value="Unassembled WGS sequence"/>
</dbReference>
<comment type="caution">
    <text evidence="11">The sequence shown here is derived from an EMBL/GenBank/DDBJ whole genome shotgun (WGS) entry which is preliminary data.</text>
</comment>
<dbReference type="Proteomes" id="UP001296643">
    <property type="component" value="Unassembled WGS sequence"/>
</dbReference>
<evidence type="ECO:0000256" key="3">
    <source>
        <dbReference type="ARBA" id="ARBA00022692"/>
    </source>
</evidence>
<dbReference type="Proteomes" id="UP001296581">
    <property type="component" value="Unassembled WGS sequence"/>
</dbReference>
<organism evidence="11 22">
    <name type="scientific">Mediterraneibacter gnavus</name>
    <name type="common">Ruminococcus gnavus</name>
    <dbReference type="NCBI Taxonomy" id="33038"/>
    <lineage>
        <taxon>Bacteria</taxon>
        <taxon>Bacillati</taxon>
        <taxon>Bacillota</taxon>
        <taxon>Clostridia</taxon>
        <taxon>Lachnospirales</taxon>
        <taxon>Lachnospiraceae</taxon>
        <taxon>Mediterraneibacter</taxon>
    </lineage>
</organism>
<dbReference type="EMBL" id="JAQMLA010000001">
    <property type="protein sequence ID" value="MDB8685176.1"/>
    <property type="molecule type" value="Genomic_DNA"/>
</dbReference>
<reference evidence="12" key="3">
    <citation type="submission" date="2020-02" db="EMBL/GenBank/DDBJ databases">
        <authorList>
            <person name="Littmann E."/>
            <person name="Sorbara M."/>
        </authorList>
    </citation>
    <scope>NUCLEOTIDE SEQUENCE</scope>
    <source>
        <strain evidence="13">MSK.11.9</strain>
        <strain evidence="12">MSK.22.53</strain>
    </source>
</reference>
<comment type="subcellular location">
    <subcellularLocation>
        <location evidence="1">Cell membrane</location>
        <topology evidence="1">Multi-pass membrane protein</topology>
    </subcellularLocation>
</comment>
<dbReference type="Proteomes" id="UP000260808">
    <property type="component" value="Unassembled WGS sequence"/>
</dbReference>
<sequence>MKTNIFRPKNLFMIFLGNTTMALGIVMFVLPNELMTGGTTGLSLIINHYLHLPISVFVFIFNCIMFLLGALILGFDFALTTLISTFYYPIALGFFQNIPSLSTITDDRMLSSIFGGLFIGFSLGIVIRCGASTGGMDIPPLILNKKFGLPVSVMLYVFDFLILIGQALFCDKEAILYGILLVMTYTIVLDKILVIGQAQTQVKIISQKSDEINEAITRKMDRGSTLLHTETGYLHSRQNMILTVISNRELSKLNQLVMEIDPTAFMIIGKVNEVHGNGFTLPKKHAVKTEK</sequence>
<evidence type="ECO:0000313" key="9">
    <source>
        <dbReference type="EMBL" id="MDB8685176.1"/>
    </source>
</evidence>
<evidence type="ECO:0000256" key="5">
    <source>
        <dbReference type="ARBA" id="ARBA00023136"/>
    </source>
</evidence>
<evidence type="ECO:0000313" key="10">
    <source>
        <dbReference type="EMBL" id="MDB8737253.1"/>
    </source>
</evidence>
<dbReference type="GO" id="GO:0005886">
    <property type="term" value="C:plasma membrane"/>
    <property type="evidence" value="ECO:0007669"/>
    <property type="project" value="UniProtKB-SubCell"/>
</dbReference>